<evidence type="ECO:0000256" key="8">
    <source>
        <dbReference type="SAM" id="Phobius"/>
    </source>
</evidence>
<comment type="subcellular location">
    <subcellularLocation>
        <location evidence="1">Membrane</location>
        <topology evidence="1">Multi-pass membrane protein</topology>
    </subcellularLocation>
</comment>
<reference evidence="10" key="1">
    <citation type="journal article" date="2023" name="G3 (Bethesda)">
        <title>Whole genome assembly and annotation of the endangered Caribbean coral Acropora cervicornis.</title>
        <authorList>
            <person name="Selwyn J.D."/>
            <person name="Vollmer S.V."/>
        </authorList>
    </citation>
    <scope>NUCLEOTIDE SEQUENCE</scope>
    <source>
        <strain evidence="10">K2</strain>
    </source>
</reference>
<dbReference type="EMBL" id="JARQWQ010000007">
    <property type="protein sequence ID" value="KAK2570550.1"/>
    <property type="molecule type" value="Genomic_DNA"/>
</dbReference>
<dbReference type="InterPro" id="IPR017452">
    <property type="entry name" value="GPCR_Rhodpsn_7TM"/>
</dbReference>
<evidence type="ECO:0000256" key="7">
    <source>
        <dbReference type="ARBA" id="ARBA00023224"/>
    </source>
</evidence>
<keyword evidence="5 8" id="KW-0472">Membrane</keyword>
<accession>A0AAD9R0K0</accession>
<proteinExistence type="predicted"/>
<feature type="transmembrane region" description="Helical" evidence="8">
    <location>
        <begin position="229"/>
        <end position="251"/>
    </location>
</feature>
<dbReference type="Gene3D" id="1.20.1070.10">
    <property type="entry name" value="Rhodopsin 7-helix transmembrane proteins"/>
    <property type="match status" value="1"/>
</dbReference>
<dbReference type="PANTHER" id="PTHR45695:SF9">
    <property type="entry name" value="LEUCOKININ RECEPTOR"/>
    <property type="match status" value="1"/>
</dbReference>
<evidence type="ECO:0000256" key="2">
    <source>
        <dbReference type="ARBA" id="ARBA00022692"/>
    </source>
</evidence>
<keyword evidence="6 10" id="KW-0675">Receptor</keyword>
<feature type="transmembrane region" description="Helical" evidence="8">
    <location>
        <begin position="177"/>
        <end position="195"/>
    </location>
</feature>
<feature type="transmembrane region" description="Helical" evidence="8">
    <location>
        <begin position="12"/>
        <end position="33"/>
    </location>
</feature>
<keyword evidence="11" id="KW-1185">Reference proteome</keyword>
<gene>
    <name evidence="10" type="ORF">P5673_004218</name>
</gene>
<keyword evidence="7" id="KW-0807">Transducer</keyword>
<keyword evidence="4" id="KW-0297">G-protein coupled receptor</keyword>
<dbReference type="PANTHER" id="PTHR45695">
    <property type="entry name" value="LEUCOKININ RECEPTOR-RELATED"/>
    <property type="match status" value="1"/>
</dbReference>
<evidence type="ECO:0000313" key="10">
    <source>
        <dbReference type="EMBL" id="KAK2570550.1"/>
    </source>
</evidence>
<feature type="transmembrane region" description="Helical" evidence="8">
    <location>
        <begin position="85"/>
        <end position="106"/>
    </location>
</feature>
<keyword evidence="3 8" id="KW-1133">Transmembrane helix</keyword>
<organism evidence="10 11">
    <name type="scientific">Acropora cervicornis</name>
    <name type="common">Staghorn coral</name>
    <dbReference type="NCBI Taxonomy" id="6130"/>
    <lineage>
        <taxon>Eukaryota</taxon>
        <taxon>Metazoa</taxon>
        <taxon>Cnidaria</taxon>
        <taxon>Anthozoa</taxon>
        <taxon>Hexacorallia</taxon>
        <taxon>Scleractinia</taxon>
        <taxon>Astrocoeniina</taxon>
        <taxon>Acroporidae</taxon>
        <taxon>Acropora</taxon>
    </lineage>
</organism>
<dbReference type="Pfam" id="PF00001">
    <property type="entry name" value="7tm_1"/>
    <property type="match status" value="1"/>
</dbReference>
<comment type="caution">
    <text evidence="10">The sequence shown here is derived from an EMBL/GenBank/DDBJ whole genome shotgun (WGS) entry which is preliminary data.</text>
</comment>
<dbReference type="Proteomes" id="UP001249851">
    <property type="component" value="Unassembled WGS sequence"/>
</dbReference>
<name>A0AAD9R0K0_ACRCE</name>
<reference evidence="10" key="2">
    <citation type="journal article" date="2023" name="Science">
        <title>Genomic signatures of disease resistance in endangered staghorn corals.</title>
        <authorList>
            <person name="Vollmer S.V."/>
            <person name="Selwyn J.D."/>
            <person name="Despard B.A."/>
            <person name="Roesel C.L."/>
        </authorList>
    </citation>
    <scope>NUCLEOTIDE SEQUENCE</scope>
    <source>
        <strain evidence="10">K2</strain>
    </source>
</reference>
<evidence type="ECO:0000256" key="1">
    <source>
        <dbReference type="ARBA" id="ARBA00004141"/>
    </source>
</evidence>
<evidence type="ECO:0000256" key="5">
    <source>
        <dbReference type="ARBA" id="ARBA00023136"/>
    </source>
</evidence>
<keyword evidence="2 8" id="KW-0812">Transmembrane</keyword>
<feature type="transmembrane region" description="Helical" evidence="8">
    <location>
        <begin position="45"/>
        <end position="65"/>
    </location>
</feature>
<dbReference type="InterPro" id="IPR000276">
    <property type="entry name" value="GPCR_Rhodpsn"/>
</dbReference>
<protein>
    <submittedName>
        <fullName evidence="10">Galanin receptor 2a</fullName>
    </submittedName>
</protein>
<feature type="transmembrane region" description="Helical" evidence="8">
    <location>
        <begin position="127"/>
        <end position="146"/>
    </location>
</feature>
<dbReference type="GO" id="GO:0005886">
    <property type="term" value="C:plasma membrane"/>
    <property type="evidence" value="ECO:0007669"/>
    <property type="project" value="TreeGrafter"/>
</dbReference>
<evidence type="ECO:0000256" key="3">
    <source>
        <dbReference type="ARBA" id="ARBA00022989"/>
    </source>
</evidence>
<evidence type="ECO:0000259" key="9">
    <source>
        <dbReference type="PROSITE" id="PS50262"/>
    </source>
</evidence>
<evidence type="ECO:0000313" key="11">
    <source>
        <dbReference type="Proteomes" id="UP001249851"/>
    </source>
</evidence>
<dbReference type="GO" id="GO:0004930">
    <property type="term" value="F:G protein-coupled receptor activity"/>
    <property type="evidence" value="ECO:0007669"/>
    <property type="project" value="UniProtKB-KW"/>
</dbReference>
<evidence type="ECO:0000256" key="4">
    <source>
        <dbReference type="ARBA" id="ARBA00023040"/>
    </source>
</evidence>
<dbReference type="PROSITE" id="PS50262">
    <property type="entry name" value="G_PROTEIN_RECEP_F1_2"/>
    <property type="match status" value="1"/>
</dbReference>
<feature type="domain" description="G-protein coupled receptors family 1 profile" evidence="9">
    <location>
        <begin position="24"/>
        <end position="283"/>
    </location>
</feature>
<feature type="transmembrane region" description="Helical" evidence="8">
    <location>
        <begin position="263"/>
        <end position="286"/>
    </location>
</feature>
<dbReference type="PRINTS" id="PR00237">
    <property type="entry name" value="GPCRRHODOPSN"/>
</dbReference>
<sequence>MVFSVADILEAVFLAIIVAFTIIGNGLVSVILIKNRRVLLNNRPTYNFILNMVLSDLVVGVLTMPFELVTFLLNGWIFGRVACKIVEFIEIAVLGTAVFTHALIAFDRYRCLARPYLPKMKTRVVRNMIILSWIIPAFFSSPYLYMFDISSINSKMICTPNAIQIKWLDKLYEAVEFAVVLLIPFSVLCWCYFHVARITWQGNRSVSDTCDVTRLSVIFKNRRRVTRTAGLVAITFTVCWLPKFVVGFIRAVSGTNRIHRGHILSEIAIFGTFLNEAINPIIYCSFDRNIKEKIRLRGMCSFSEDIGGSVNEAYQAEQHHTATDDLGIQMSFRNTHNNRNS</sequence>
<dbReference type="CDD" id="cd00637">
    <property type="entry name" value="7tm_classA_rhodopsin-like"/>
    <property type="match status" value="1"/>
</dbReference>
<dbReference type="SUPFAM" id="SSF81321">
    <property type="entry name" value="Family A G protein-coupled receptor-like"/>
    <property type="match status" value="1"/>
</dbReference>
<evidence type="ECO:0000256" key="6">
    <source>
        <dbReference type="ARBA" id="ARBA00023170"/>
    </source>
</evidence>
<dbReference type="AlphaFoldDB" id="A0AAD9R0K0"/>